<evidence type="ECO:0000313" key="2">
    <source>
        <dbReference type="EMBL" id="SIO73311.1"/>
    </source>
</evidence>
<sequence length="161" mass="19277">MKWLVDENMIMQNKMGSINIYWTLASEEYSMLDRKRHNLQNILTKESQNLLIEKERQTELIERVYDLSNKSDETTPKKDRKSKIPIDIEKLNHEQVSRQLDNVRLELTKYENMLSKMKIMELYSIESLKSQIELATIATQRWNDNILSVKCWFTKHVLNNN</sequence>
<reference evidence="2 3" key="2">
    <citation type="journal article" date="2013" name="PLoS ONE">
        <title>Whole genome mapping and re-organization of the nuclear and mitochondrial genomes of Babesia microti isolates.</title>
        <authorList>
            <person name="Cornillot E."/>
            <person name="Dassouli A."/>
            <person name="Garg A."/>
            <person name="Pachikara N."/>
            <person name="Randazzo S."/>
            <person name="Depoix D."/>
            <person name="Carcy B."/>
            <person name="Delbecq S."/>
            <person name="Frutos R."/>
            <person name="Silva J.C."/>
            <person name="Sutton R."/>
            <person name="Krause P.J."/>
            <person name="Mamoun C.B."/>
        </authorList>
    </citation>
    <scope>NUCLEOTIDE SEQUENCE [LARGE SCALE GENOMIC DNA]</scope>
    <source>
        <strain evidence="2 3">RI</strain>
    </source>
</reference>
<proteinExistence type="predicted"/>
<reference evidence="2 3" key="1">
    <citation type="journal article" date="2012" name="Nucleic Acids Res.">
        <title>Sequencing of the smallest Apicomplexan genome from the human pathogen Babesia microti.</title>
        <authorList>
            <person name="Cornillot E."/>
            <person name="Hadj-Kaddour K."/>
            <person name="Dassouli A."/>
            <person name="Noel B."/>
            <person name="Ranwez V."/>
            <person name="Vacherie B."/>
            <person name="Augagneur Y."/>
            <person name="Bres V."/>
            <person name="Duclos A."/>
            <person name="Randazzo S."/>
            <person name="Carcy B."/>
            <person name="Debierre-Grockiego F."/>
            <person name="Delbecq S."/>
            <person name="Moubri-Menage K."/>
            <person name="Shams-Eldin H."/>
            <person name="Usmani-Brown S."/>
            <person name="Bringaud F."/>
            <person name="Wincker P."/>
            <person name="Vivares C.P."/>
            <person name="Schwarz R.T."/>
            <person name="Schetters T.P."/>
            <person name="Krause P.J."/>
            <person name="Gorenflot A."/>
            <person name="Berry V."/>
            <person name="Barbe V."/>
            <person name="Ben Mamoun C."/>
        </authorList>
    </citation>
    <scope>NUCLEOTIDE SEQUENCE [LARGE SCALE GENOMIC DNA]</scope>
    <source>
        <strain evidence="2 3">RI</strain>
    </source>
</reference>
<gene>
    <name evidence="2" type="ORF">BMR1_01G01737</name>
</gene>
<dbReference type="KEGG" id="bmic:BMR1_01G01737"/>
<evidence type="ECO:0000313" key="3">
    <source>
        <dbReference type="Proteomes" id="UP000002899"/>
    </source>
</evidence>
<dbReference type="AlphaFoldDB" id="A0A1N6LWR6"/>
<keyword evidence="1" id="KW-0175">Coiled coil</keyword>
<dbReference type="VEuPathDB" id="PiroplasmaDB:BMR1_01G01737"/>
<dbReference type="Proteomes" id="UP000002899">
    <property type="component" value="Chromosome I"/>
</dbReference>
<accession>A0A1N6LWR6</accession>
<organism evidence="2 3">
    <name type="scientific">Babesia microti (strain RI)</name>
    <dbReference type="NCBI Taxonomy" id="1133968"/>
    <lineage>
        <taxon>Eukaryota</taxon>
        <taxon>Sar</taxon>
        <taxon>Alveolata</taxon>
        <taxon>Apicomplexa</taxon>
        <taxon>Aconoidasida</taxon>
        <taxon>Piroplasmida</taxon>
        <taxon>Babesiidae</taxon>
        <taxon>Babesia</taxon>
    </lineage>
</organism>
<reference evidence="2 3" key="3">
    <citation type="journal article" date="2016" name="Sci. Rep.">
        <title>Genome-wide diversity and gene expression profiling of Babesia microti isolates identify polymorphic genes that mediate host-pathogen interactions.</title>
        <authorList>
            <person name="Silva J.C."/>
            <person name="Cornillot E."/>
            <person name="McCracken C."/>
            <person name="Usmani-Brown S."/>
            <person name="Dwivedi A."/>
            <person name="Ifeonu O.O."/>
            <person name="Crabtree J."/>
            <person name="Gotia H.T."/>
            <person name="Virji A.Z."/>
            <person name="Reynes C."/>
            <person name="Colinge J."/>
            <person name="Kumar V."/>
            <person name="Lawres L."/>
            <person name="Pazzi J.E."/>
            <person name="Pablo J.V."/>
            <person name="Hung C."/>
            <person name="Brancato J."/>
            <person name="Kumari P."/>
            <person name="Orvis J."/>
            <person name="Tretina K."/>
            <person name="Chibucos M."/>
            <person name="Ott S."/>
            <person name="Sadzewicz L."/>
            <person name="Sengamalay N."/>
            <person name="Shetty A.C."/>
            <person name="Su Q."/>
            <person name="Tallon L."/>
            <person name="Fraser C.M."/>
            <person name="Frutos R."/>
            <person name="Molina D.M."/>
            <person name="Krause P.J."/>
            <person name="Ben Mamoun C."/>
        </authorList>
    </citation>
    <scope>NUCLEOTIDE SEQUENCE [LARGE SCALE GENOMIC DNA]</scope>
    <source>
        <strain evidence="2 3">RI</strain>
    </source>
</reference>
<name>A0A1N6LWR6_BABMR</name>
<evidence type="ECO:0000256" key="1">
    <source>
        <dbReference type="SAM" id="Coils"/>
    </source>
</evidence>
<keyword evidence="3" id="KW-1185">Reference proteome</keyword>
<dbReference type="OrthoDB" id="273345at2759"/>
<feature type="coiled-coil region" evidence="1">
    <location>
        <begin position="93"/>
        <end position="120"/>
    </location>
</feature>
<dbReference type="GeneID" id="24423419"/>
<dbReference type="EMBL" id="FO082871">
    <property type="protein sequence ID" value="SIO73311.1"/>
    <property type="molecule type" value="Genomic_DNA"/>
</dbReference>
<protein>
    <submittedName>
        <fullName evidence="2">Meiotic nuclear division protein 1, putative (MND1)</fullName>
    </submittedName>
</protein>
<dbReference type="RefSeq" id="XP_021337413.1">
    <property type="nucleotide sequence ID" value="XM_021482688.1"/>
</dbReference>